<dbReference type="RefSeq" id="WP_074982132.1">
    <property type="nucleotide sequence ID" value="NZ_CADFGN010000001.1"/>
</dbReference>
<proteinExistence type="predicted"/>
<feature type="region of interest" description="Disordered" evidence="1">
    <location>
        <begin position="1"/>
        <end position="92"/>
    </location>
</feature>
<evidence type="ECO:0000313" key="3">
    <source>
        <dbReference type="Proteomes" id="UP000183529"/>
    </source>
</evidence>
<protein>
    <submittedName>
        <fullName evidence="2">Uncharacterized protein</fullName>
    </submittedName>
</protein>
<dbReference type="Proteomes" id="UP000183529">
    <property type="component" value="Unassembled WGS sequence"/>
</dbReference>
<dbReference type="AlphaFoldDB" id="A0AAQ1GD94"/>
<name>A0AAQ1GD94_9BURK</name>
<organism evidence="2 3">
    <name type="scientific">Paraburkholderia tropica</name>
    <dbReference type="NCBI Taxonomy" id="92647"/>
    <lineage>
        <taxon>Bacteria</taxon>
        <taxon>Pseudomonadati</taxon>
        <taxon>Pseudomonadota</taxon>
        <taxon>Betaproteobacteria</taxon>
        <taxon>Burkholderiales</taxon>
        <taxon>Burkholderiaceae</taxon>
        <taxon>Paraburkholderia</taxon>
    </lineage>
</organism>
<gene>
    <name evidence="2" type="ORF">SAMN05216550_103404</name>
</gene>
<accession>A0AAQ1GD94</accession>
<feature type="compositionally biased region" description="Polar residues" evidence="1">
    <location>
        <begin position="8"/>
        <end position="21"/>
    </location>
</feature>
<feature type="compositionally biased region" description="Low complexity" evidence="1">
    <location>
        <begin position="38"/>
        <end position="58"/>
    </location>
</feature>
<evidence type="ECO:0000256" key="1">
    <source>
        <dbReference type="SAM" id="MobiDB-lite"/>
    </source>
</evidence>
<sequence>MKVDKLSHASQSGIQQTGNDTHTPRPDHTSASTSQMPSQLSALSSRSRSGSVDSNASGNEAGPSRFRASQGSQGAQNASAGRNPNLIHNDTNDTQFFPLVNELKNYDDKYVYVTHGTPASNLAGIKANGLDPSHGGGRLGAASYEPMPSSDSIGKLKYAHDPNIALKYSNEPANNRRVGVQLEARVKREAFLGRFDGDPGSTYWRAESGGENAPARINDEPYKQSMEPAMPQAANTTRIWSSETNQHIPPKDVRVVGVSVPAHQSFDTSGLHTEYGDE</sequence>
<reference evidence="2 3" key="1">
    <citation type="submission" date="2016-10" db="EMBL/GenBank/DDBJ databases">
        <authorList>
            <person name="Varghese N."/>
            <person name="Submissions S."/>
        </authorList>
    </citation>
    <scope>NUCLEOTIDE SEQUENCE [LARGE SCALE GENOMIC DNA]</scope>
    <source>
        <strain evidence="2 3">LMG 22274</strain>
    </source>
</reference>
<evidence type="ECO:0000313" key="2">
    <source>
        <dbReference type="EMBL" id="SEJ27129.1"/>
    </source>
</evidence>
<comment type="caution">
    <text evidence="2">The sequence shown here is derived from an EMBL/GenBank/DDBJ whole genome shotgun (WGS) entry which is preliminary data.</text>
</comment>
<dbReference type="EMBL" id="FNZM01000003">
    <property type="protein sequence ID" value="SEJ27129.1"/>
    <property type="molecule type" value="Genomic_DNA"/>
</dbReference>
<feature type="compositionally biased region" description="Polar residues" evidence="1">
    <location>
        <begin position="67"/>
        <end position="92"/>
    </location>
</feature>